<proteinExistence type="predicted"/>
<dbReference type="EMBL" id="CM042012">
    <property type="protein sequence ID" value="KAI3750529.1"/>
    <property type="molecule type" value="Genomic_DNA"/>
</dbReference>
<evidence type="ECO:0000313" key="2">
    <source>
        <dbReference type="Proteomes" id="UP001055811"/>
    </source>
</evidence>
<dbReference type="Proteomes" id="UP001055811">
    <property type="component" value="Linkage Group LG04"/>
</dbReference>
<comment type="caution">
    <text evidence="1">The sequence shown here is derived from an EMBL/GenBank/DDBJ whole genome shotgun (WGS) entry which is preliminary data.</text>
</comment>
<sequence length="97" mass="10989">MPIIFCRRPISKKSTKSRTEVSVEEDEYPESDLSTPEYIAKKDLIQLQSKMATVSTQLLESIAKMVYQLDLNQLTQVCDDCSSKHPMTTTFVSGKIL</sequence>
<gene>
    <name evidence="1" type="ORF">L2E82_21170</name>
</gene>
<protein>
    <submittedName>
        <fullName evidence="1">Uncharacterized protein</fullName>
    </submittedName>
</protein>
<name>A0ACB9DV52_CICIN</name>
<keyword evidence="2" id="KW-1185">Reference proteome</keyword>
<organism evidence="1 2">
    <name type="scientific">Cichorium intybus</name>
    <name type="common">Chicory</name>
    <dbReference type="NCBI Taxonomy" id="13427"/>
    <lineage>
        <taxon>Eukaryota</taxon>
        <taxon>Viridiplantae</taxon>
        <taxon>Streptophyta</taxon>
        <taxon>Embryophyta</taxon>
        <taxon>Tracheophyta</taxon>
        <taxon>Spermatophyta</taxon>
        <taxon>Magnoliopsida</taxon>
        <taxon>eudicotyledons</taxon>
        <taxon>Gunneridae</taxon>
        <taxon>Pentapetalae</taxon>
        <taxon>asterids</taxon>
        <taxon>campanulids</taxon>
        <taxon>Asterales</taxon>
        <taxon>Asteraceae</taxon>
        <taxon>Cichorioideae</taxon>
        <taxon>Cichorieae</taxon>
        <taxon>Cichoriinae</taxon>
        <taxon>Cichorium</taxon>
    </lineage>
</organism>
<accession>A0ACB9DV52</accession>
<reference evidence="1 2" key="2">
    <citation type="journal article" date="2022" name="Mol. Ecol. Resour.">
        <title>The genomes of chicory, endive, great burdock and yacon provide insights into Asteraceae paleo-polyploidization history and plant inulin production.</title>
        <authorList>
            <person name="Fan W."/>
            <person name="Wang S."/>
            <person name="Wang H."/>
            <person name="Wang A."/>
            <person name="Jiang F."/>
            <person name="Liu H."/>
            <person name="Zhao H."/>
            <person name="Xu D."/>
            <person name="Zhang Y."/>
        </authorList>
    </citation>
    <scope>NUCLEOTIDE SEQUENCE [LARGE SCALE GENOMIC DNA]</scope>
    <source>
        <strain evidence="2">cv. Punajuju</strain>
        <tissue evidence="1">Leaves</tissue>
    </source>
</reference>
<evidence type="ECO:0000313" key="1">
    <source>
        <dbReference type="EMBL" id="KAI3750529.1"/>
    </source>
</evidence>
<reference evidence="2" key="1">
    <citation type="journal article" date="2022" name="Mol. Ecol. Resour.">
        <title>The genomes of chicory, endive, great burdock and yacon provide insights into Asteraceae palaeo-polyploidization history and plant inulin production.</title>
        <authorList>
            <person name="Fan W."/>
            <person name="Wang S."/>
            <person name="Wang H."/>
            <person name="Wang A."/>
            <person name="Jiang F."/>
            <person name="Liu H."/>
            <person name="Zhao H."/>
            <person name="Xu D."/>
            <person name="Zhang Y."/>
        </authorList>
    </citation>
    <scope>NUCLEOTIDE SEQUENCE [LARGE SCALE GENOMIC DNA]</scope>
    <source>
        <strain evidence="2">cv. Punajuju</strain>
    </source>
</reference>